<reference evidence="4 6" key="2">
    <citation type="journal article" date="2015" name="Genome Biol. Evol.">
        <title>The Dynamics of Genetic Interactions between Vibrio metoecus and Vibrio cholerae, Two Close Relatives Co-Occurring in the Environment.</title>
        <authorList>
            <person name="Orata F.D."/>
            <person name="Kirchberger P.C."/>
            <person name="Meheust R."/>
            <person name="Barlow E.J."/>
            <person name="Tarr C.L."/>
            <person name="Boucher Y."/>
        </authorList>
    </citation>
    <scope>NUCLEOTIDE SEQUENCE [LARGE SCALE GENOMIC DNA]</scope>
    <source>
        <strain evidence="4 6">YB5B04</strain>
    </source>
</reference>
<evidence type="ECO:0000313" key="6">
    <source>
        <dbReference type="Proteomes" id="UP000050491"/>
    </source>
</evidence>
<dbReference type="PATRIC" id="fig|1481663.10.peg.2243"/>
<keyword evidence="1" id="KW-0732">Signal</keyword>
<dbReference type="SUPFAM" id="SSF52821">
    <property type="entry name" value="Rhodanese/Cell cycle control phosphatase"/>
    <property type="match status" value="1"/>
</dbReference>
<comment type="caution">
    <text evidence="4">The sequence shown here is derived from an EMBL/GenBank/DDBJ whole genome shotgun (WGS) entry which is preliminary data.</text>
</comment>
<evidence type="ECO:0000313" key="5">
    <source>
        <dbReference type="Proteomes" id="UP000027331"/>
    </source>
</evidence>
<name>A0A067BIQ2_VIBMT</name>
<reference evidence="3 5" key="1">
    <citation type="submission" date="2014-04" db="EMBL/GenBank/DDBJ databases">
        <title>Vibrio metecus sp. nov., a close relative of Vibrio cholerae isolated from coastal brackish ponds and clinical specimens.</title>
        <authorList>
            <person name="Kirchberger P.C."/>
            <person name="Turnsek M."/>
            <person name="Hunt D.E."/>
            <person name="Haley B.J."/>
            <person name="Colwell R."/>
            <person name="Polz M.F."/>
            <person name="Tarr C.L."/>
            <person name="Boucher Y."/>
        </authorList>
    </citation>
    <scope>NUCLEOTIDE SEQUENCE [LARGE SCALE GENOMIC DNA]</scope>
    <source>
        <strain evidence="3">OP3H</strain>
        <strain evidence="5">PPCK-2014</strain>
    </source>
</reference>
<organism evidence="4 6">
    <name type="scientific">Vibrio metoecus</name>
    <dbReference type="NCBI Taxonomy" id="1481663"/>
    <lineage>
        <taxon>Bacteria</taxon>
        <taxon>Pseudomonadati</taxon>
        <taxon>Pseudomonadota</taxon>
        <taxon>Gammaproteobacteria</taxon>
        <taxon>Vibrionales</taxon>
        <taxon>Vibrionaceae</taxon>
        <taxon>Vibrio</taxon>
    </lineage>
</organism>
<dbReference type="AlphaFoldDB" id="A0A067BIQ2"/>
<evidence type="ECO:0000313" key="4">
    <source>
        <dbReference type="EMBL" id="KQB03695.1"/>
    </source>
</evidence>
<dbReference type="OrthoDB" id="9814704at2"/>
<dbReference type="Proteomes" id="UP000050491">
    <property type="component" value="Unassembled WGS sequence"/>
</dbReference>
<feature type="signal peptide" evidence="1">
    <location>
        <begin position="1"/>
        <end position="23"/>
    </location>
</feature>
<evidence type="ECO:0000259" key="2">
    <source>
        <dbReference type="PROSITE" id="PS50206"/>
    </source>
</evidence>
<dbReference type="FunFam" id="3.40.250.10:FF:000049">
    <property type="entry name" value="Phage shock protein E"/>
    <property type="match status" value="1"/>
</dbReference>
<dbReference type="EMBL" id="JJMN01000046">
    <property type="protein sequence ID" value="KDO14316.1"/>
    <property type="molecule type" value="Genomic_DNA"/>
</dbReference>
<dbReference type="PROSITE" id="PS50206">
    <property type="entry name" value="RHODANESE_3"/>
    <property type="match status" value="1"/>
</dbReference>
<dbReference type="Gene3D" id="3.40.250.10">
    <property type="entry name" value="Rhodanese-like domain"/>
    <property type="match status" value="1"/>
</dbReference>
<protein>
    <submittedName>
        <fullName evidence="4">Phage-shock protein</fullName>
    </submittedName>
</protein>
<keyword evidence="5" id="KW-1185">Reference proteome</keyword>
<dbReference type="EMBL" id="LBGP01000005">
    <property type="protein sequence ID" value="KQB03695.1"/>
    <property type="molecule type" value="Genomic_DNA"/>
</dbReference>
<dbReference type="InterPro" id="IPR050229">
    <property type="entry name" value="GlpE_sulfurtransferase"/>
</dbReference>
<gene>
    <name evidence="3" type="ORF">DP83_00945</name>
    <name evidence="4" type="ORF">XV92_03020</name>
</gene>
<dbReference type="Pfam" id="PF00581">
    <property type="entry name" value="Rhodanese"/>
    <property type="match status" value="1"/>
</dbReference>
<dbReference type="Proteomes" id="UP000027331">
    <property type="component" value="Unassembled WGS sequence"/>
</dbReference>
<dbReference type="PANTHER" id="PTHR43031">
    <property type="entry name" value="FAD-DEPENDENT OXIDOREDUCTASE"/>
    <property type="match status" value="1"/>
</dbReference>
<dbReference type="InterPro" id="IPR036873">
    <property type="entry name" value="Rhodanese-like_dom_sf"/>
</dbReference>
<dbReference type="InterPro" id="IPR001763">
    <property type="entry name" value="Rhodanese-like_dom"/>
</dbReference>
<sequence length="125" mass="14012">MQQNWLKAIVALFTAWMSTGAHASERADIAWQMIREGALLVDVRTVEEYAQGHLDNALNWPLSEVETAFQSIAKDRPIVVYCRSGNRSGMAQKYLIGQGYTQVHNGGGYDEMQRAVRLVDAKPDQ</sequence>
<dbReference type="CDD" id="cd00158">
    <property type="entry name" value="RHOD"/>
    <property type="match status" value="1"/>
</dbReference>
<proteinExistence type="predicted"/>
<accession>A0A067BIQ2</accession>
<evidence type="ECO:0000313" key="3">
    <source>
        <dbReference type="EMBL" id="KDO14316.1"/>
    </source>
</evidence>
<evidence type="ECO:0000256" key="1">
    <source>
        <dbReference type="SAM" id="SignalP"/>
    </source>
</evidence>
<feature type="chain" id="PRO_5009741261" evidence="1">
    <location>
        <begin position="24"/>
        <end position="125"/>
    </location>
</feature>
<dbReference type="RefSeq" id="WP_001186986.1">
    <property type="nucleotide sequence ID" value="NZ_ACZT01000026.1"/>
</dbReference>
<dbReference type="PANTHER" id="PTHR43031:SF1">
    <property type="entry name" value="PYRIDINE NUCLEOTIDE-DISULPHIDE OXIDOREDUCTASE"/>
    <property type="match status" value="1"/>
</dbReference>
<feature type="domain" description="Rhodanese" evidence="2">
    <location>
        <begin position="34"/>
        <end position="121"/>
    </location>
</feature>
<dbReference type="SMART" id="SM00450">
    <property type="entry name" value="RHOD"/>
    <property type="match status" value="1"/>
</dbReference>